<evidence type="ECO:0000256" key="2">
    <source>
        <dbReference type="ARBA" id="ARBA00022490"/>
    </source>
</evidence>
<gene>
    <name evidence="6" type="ORF">DBO86_18695</name>
</gene>
<comment type="subcellular location">
    <subcellularLocation>
        <location evidence="1">Cytoplasm</location>
        <location evidence="1">Cytosol</location>
    </subcellularLocation>
</comment>
<proteinExistence type="predicted"/>
<protein>
    <recommendedName>
        <fullName evidence="5">Flagellar protein FliT</fullName>
    </recommendedName>
</protein>
<keyword evidence="7" id="KW-1185">Reference proteome</keyword>
<keyword evidence="6" id="KW-0966">Cell projection</keyword>
<dbReference type="Pfam" id="PF05400">
    <property type="entry name" value="FliT"/>
    <property type="match status" value="1"/>
</dbReference>
<dbReference type="Proteomes" id="UP000244052">
    <property type="component" value="Unassembled WGS sequence"/>
</dbReference>
<reference evidence="6 7" key="1">
    <citation type="submission" date="2018-04" db="EMBL/GenBank/DDBJ databases">
        <title>Pseudomonas sp. nov., isolated from mangrove soil.</title>
        <authorList>
            <person name="Chen C."/>
        </authorList>
    </citation>
    <scope>NUCLEOTIDE SEQUENCE [LARGE SCALE GENOMIC DNA]</scope>
    <source>
        <strain evidence="6 7">JCM 14246</strain>
    </source>
</reference>
<keyword evidence="6" id="KW-0969">Cilium</keyword>
<dbReference type="EMBL" id="QASO01000112">
    <property type="protein sequence ID" value="PTU77649.1"/>
    <property type="molecule type" value="Genomic_DNA"/>
</dbReference>
<keyword evidence="4" id="KW-0143">Chaperone</keyword>
<dbReference type="AlphaFoldDB" id="A0A2T5PIW5"/>
<keyword evidence="3" id="KW-1005">Bacterial flagellum biogenesis</keyword>
<evidence type="ECO:0000313" key="6">
    <source>
        <dbReference type="EMBL" id="PTU77649.1"/>
    </source>
</evidence>
<sequence length="98" mass="11098">MNASVMQLQTTGAALRQALDGRDWEAIGKLDLQCRAIVSQAMVEPEFDQQAMSACMQELLDLYQDMIQLCRKEQGKIGEELMQLQQSRKGAQVYRLFG</sequence>
<keyword evidence="6" id="KW-0282">Flagellum</keyword>
<evidence type="ECO:0000256" key="5">
    <source>
        <dbReference type="ARBA" id="ARBA00093797"/>
    </source>
</evidence>
<dbReference type="InterPro" id="IPR008622">
    <property type="entry name" value="FliT"/>
</dbReference>
<keyword evidence="2" id="KW-0963">Cytoplasm</keyword>
<dbReference type="RefSeq" id="WP_108234498.1">
    <property type="nucleotide sequence ID" value="NZ_QASO01000112.1"/>
</dbReference>
<name>A0A2T5PIW5_ECTOL</name>
<accession>A0A2T5PIW5</accession>
<organism evidence="6 7">
    <name type="scientific">Ectopseudomonas oleovorans</name>
    <name type="common">Pseudomonas oleovorans</name>
    <dbReference type="NCBI Taxonomy" id="301"/>
    <lineage>
        <taxon>Bacteria</taxon>
        <taxon>Pseudomonadati</taxon>
        <taxon>Pseudomonadota</taxon>
        <taxon>Gammaproteobacteria</taxon>
        <taxon>Pseudomonadales</taxon>
        <taxon>Pseudomonadaceae</taxon>
        <taxon>Ectopseudomonas</taxon>
    </lineage>
</organism>
<evidence type="ECO:0000256" key="1">
    <source>
        <dbReference type="ARBA" id="ARBA00004514"/>
    </source>
</evidence>
<evidence type="ECO:0000256" key="4">
    <source>
        <dbReference type="ARBA" id="ARBA00023186"/>
    </source>
</evidence>
<evidence type="ECO:0000256" key="3">
    <source>
        <dbReference type="ARBA" id="ARBA00022795"/>
    </source>
</evidence>
<comment type="caution">
    <text evidence="6">The sequence shown here is derived from an EMBL/GenBank/DDBJ whole genome shotgun (WGS) entry which is preliminary data.</text>
</comment>
<evidence type="ECO:0000313" key="7">
    <source>
        <dbReference type="Proteomes" id="UP000244052"/>
    </source>
</evidence>